<evidence type="ECO:0000313" key="2">
    <source>
        <dbReference type="Proteomes" id="UP001216150"/>
    </source>
</evidence>
<comment type="caution">
    <text evidence="1">The sequence shown here is derived from an EMBL/GenBank/DDBJ whole genome shotgun (WGS) entry which is preliminary data.</text>
</comment>
<evidence type="ECO:0008006" key="3">
    <source>
        <dbReference type="Google" id="ProtNLM"/>
    </source>
</evidence>
<dbReference type="InterPro" id="IPR016024">
    <property type="entry name" value="ARM-type_fold"/>
</dbReference>
<name>A0AAD6GRB0_9EURO</name>
<keyword evidence="2" id="KW-1185">Reference proteome</keyword>
<reference evidence="1 2" key="1">
    <citation type="journal article" date="2023" name="IMA Fungus">
        <title>Comparative genomic study of the Penicillium genus elucidates a diverse pangenome and 15 lateral gene transfer events.</title>
        <authorList>
            <person name="Petersen C."/>
            <person name="Sorensen T."/>
            <person name="Nielsen M.R."/>
            <person name="Sondergaard T.E."/>
            <person name="Sorensen J.L."/>
            <person name="Fitzpatrick D.A."/>
            <person name="Frisvad J.C."/>
            <person name="Nielsen K.L."/>
        </authorList>
    </citation>
    <scope>NUCLEOTIDE SEQUENCE [LARGE SCALE GENOMIC DNA]</scope>
    <source>
        <strain evidence="1 2">IBT 29057</strain>
    </source>
</reference>
<sequence>MAETHADLPGIKVAAVELLSRQSTLTPGILRKVAEKLESGDDDELLEAAIEIFRDRSPLKPEIFDEIARILENGPKRFYYGVTEALKHHTPLLPEILHQITEWLRHAEFAVLQSIIEVLEDDSDLTQELCRRIVVLVVARTDYDFRDEAIQILRSLSALPMEIAQEMALLLKDCDNGYSSDQNKDEDGDEDEDASQIVLGLSPNQTNSSPNFVKDICKLLDDEDWVVQREANSSHLRCQPKLPTVVLHRIVQHFWSDFNWDGCIMEILRDQSRLTPEILEMVVGSISAGLSESQWRALEVLRLNRICHRKPSGR</sequence>
<dbReference type="AlphaFoldDB" id="A0AAD6GRB0"/>
<dbReference type="Proteomes" id="UP001216150">
    <property type="component" value="Unassembled WGS sequence"/>
</dbReference>
<evidence type="ECO:0000313" key="1">
    <source>
        <dbReference type="EMBL" id="KAJ5580873.1"/>
    </source>
</evidence>
<proteinExistence type="predicted"/>
<protein>
    <recommendedName>
        <fullName evidence="3">HEAT repeat domain-containing protein</fullName>
    </recommendedName>
</protein>
<dbReference type="SUPFAM" id="SSF48371">
    <property type="entry name" value="ARM repeat"/>
    <property type="match status" value="1"/>
</dbReference>
<dbReference type="EMBL" id="JAQJAC010000006">
    <property type="protein sequence ID" value="KAJ5580873.1"/>
    <property type="molecule type" value="Genomic_DNA"/>
</dbReference>
<organism evidence="1 2">
    <name type="scientific">Penicillium hetheringtonii</name>
    <dbReference type="NCBI Taxonomy" id="911720"/>
    <lineage>
        <taxon>Eukaryota</taxon>
        <taxon>Fungi</taxon>
        <taxon>Dikarya</taxon>
        <taxon>Ascomycota</taxon>
        <taxon>Pezizomycotina</taxon>
        <taxon>Eurotiomycetes</taxon>
        <taxon>Eurotiomycetidae</taxon>
        <taxon>Eurotiales</taxon>
        <taxon>Aspergillaceae</taxon>
        <taxon>Penicillium</taxon>
    </lineage>
</organism>
<gene>
    <name evidence="1" type="ORF">N7450_007174</name>
</gene>
<accession>A0AAD6GRB0</accession>